<dbReference type="AlphaFoldDB" id="F7NHI6"/>
<feature type="signal peptide" evidence="1">
    <location>
        <begin position="1"/>
        <end position="23"/>
    </location>
</feature>
<dbReference type="RefSeq" id="WP_004094344.1">
    <property type="nucleotide sequence ID" value="NZ_AFGF01000054.1"/>
</dbReference>
<comment type="caution">
    <text evidence="2">The sequence shown here is derived from an EMBL/GenBank/DDBJ whole genome shotgun (WGS) entry which is preliminary data.</text>
</comment>
<dbReference type="Proteomes" id="UP000003240">
    <property type="component" value="Unassembled WGS sequence"/>
</dbReference>
<sequence>MKWLPIYVVLTVCLLMQSGLTKASAPESQSLYDIKEWPVTISSYGGTLLFSDSPEEVTADGILYQDTVSGNIRVFFHHVNSSTGNKRLTVVLENPGNKPVRVNVHQYGLGGPSKNYLAVGKDAQMQYFAGSEQYEVLIPERDSVHLSKELAYRIIKPDELVNGIYDFIADQPVRVKVVMGPTGISLRQFARIAPILPKDQYKLRGTFPRMDRMVLPYKVYDPAKHGMVAITLADHQLDQYARGIDATDGFEALNYGNFGIIYRLFLPGAEGNVSYYLNPRGGVYAGAMGVRHQYLRQPPLATPNDRLYIGQGTVTTLTPLGTYAGQDSLWFTFSPPGASNLPVKIVIMPNSPAPDSGRTKS</sequence>
<proteinExistence type="predicted"/>
<evidence type="ECO:0000313" key="2">
    <source>
        <dbReference type="EMBL" id="EGO64533.1"/>
    </source>
</evidence>
<keyword evidence="3" id="KW-1185">Reference proteome</keyword>
<protein>
    <submittedName>
        <fullName evidence="2">Uncharacterized protein</fullName>
    </submittedName>
</protein>
<name>F7NHI6_9FIRM</name>
<accession>F7NHI6</accession>
<dbReference type="eggNOG" id="COG3291">
    <property type="taxonomic scope" value="Bacteria"/>
</dbReference>
<evidence type="ECO:0000256" key="1">
    <source>
        <dbReference type="SAM" id="SignalP"/>
    </source>
</evidence>
<dbReference type="STRING" id="1009370.ALO_07668"/>
<keyword evidence="1" id="KW-0732">Signal</keyword>
<reference evidence="2 3" key="1">
    <citation type="journal article" date="2011" name="EMBO J.">
        <title>Structural diversity of bacterial flagellar motors.</title>
        <authorList>
            <person name="Chen S."/>
            <person name="Beeby M."/>
            <person name="Murphy G.E."/>
            <person name="Leadbetter J.R."/>
            <person name="Hendrixson D.R."/>
            <person name="Briegel A."/>
            <person name="Li Z."/>
            <person name="Shi J."/>
            <person name="Tocheva E.I."/>
            <person name="Muller A."/>
            <person name="Dobro M.J."/>
            <person name="Jensen G.J."/>
        </authorList>
    </citation>
    <scope>NUCLEOTIDE SEQUENCE [LARGE SCALE GENOMIC DNA]</scope>
    <source>
        <strain evidence="2 3">DSM 6540</strain>
    </source>
</reference>
<feature type="chain" id="PRO_5039507086" evidence="1">
    <location>
        <begin position="24"/>
        <end position="361"/>
    </location>
</feature>
<dbReference type="OrthoDB" id="1675044at2"/>
<dbReference type="EMBL" id="AFGF01000054">
    <property type="protein sequence ID" value="EGO64533.1"/>
    <property type="molecule type" value="Genomic_DNA"/>
</dbReference>
<organism evidence="2 3">
    <name type="scientific">Acetonema longum DSM 6540</name>
    <dbReference type="NCBI Taxonomy" id="1009370"/>
    <lineage>
        <taxon>Bacteria</taxon>
        <taxon>Bacillati</taxon>
        <taxon>Bacillota</taxon>
        <taxon>Negativicutes</taxon>
        <taxon>Acetonemataceae</taxon>
        <taxon>Acetonema</taxon>
    </lineage>
</organism>
<evidence type="ECO:0000313" key="3">
    <source>
        <dbReference type="Proteomes" id="UP000003240"/>
    </source>
</evidence>
<gene>
    <name evidence="2" type="ORF">ALO_07668</name>
</gene>